<evidence type="ECO:0000259" key="3">
    <source>
        <dbReference type="Pfam" id="PF16135"/>
    </source>
</evidence>
<comment type="caution">
    <text evidence="4">The sequence shown here is derived from an EMBL/GenBank/DDBJ whole genome shotgun (WGS) entry which is preliminary data.</text>
</comment>
<dbReference type="GO" id="GO:0003682">
    <property type="term" value="F:chromatin binding"/>
    <property type="evidence" value="ECO:0007669"/>
    <property type="project" value="TreeGrafter"/>
</dbReference>
<dbReference type="GO" id="GO:0000977">
    <property type="term" value="F:RNA polymerase II transcription regulatory region sequence-specific DNA binding"/>
    <property type="evidence" value="ECO:0007669"/>
    <property type="project" value="TreeGrafter"/>
</dbReference>
<proteinExistence type="predicted"/>
<dbReference type="GO" id="GO:0005634">
    <property type="term" value="C:nucleus"/>
    <property type="evidence" value="ECO:0007669"/>
    <property type="project" value="UniProtKB-SubCell"/>
</dbReference>
<accession>A0A834YHZ2</accession>
<evidence type="ECO:0000313" key="4">
    <source>
        <dbReference type="EMBL" id="KAF8388415.1"/>
    </source>
</evidence>
<dbReference type="Pfam" id="PF16135">
    <property type="entry name" value="TDBD"/>
    <property type="match status" value="1"/>
</dbReference>
<dbReference type="InterPro" id="IPR032308">
    <property type="entry name" value="TDBD"/>
</dbReference>
<dbReference type="GO" id="GO:0045944">
    <property type="term" value="P:positive regulation of transcription by RNA polymerase II"/>
    <property type="evidence" value="ECO:0007669"/>
    <property type="project" value="TreeGrafter"/>
</dbReference>
<gene>
    <name evidence="4" type="ORF">HHK36_027084</name>
</gene>
<dbReference type="GO" id="GO:0042393">
    <property type="term" value="F:histone binding"/>
    <property type="evidence" value="ECO:0007669"/>
    <property type="project" value="TreeGrafter"/>
</dbReference>
<dbReference type="PANTHER" id="PTHR47025:SF9">
    <property type="entry name" value="PROTEIN, PUTATIVE-RELATED"/>
    <property type="match status" value="1"/>
</dbReference>
<keyword evidence="2" id="KW-0539">Nucleus</keyword>
<protein>
    <recommendedName>
        <fullName evidence="3">Tify domain-containing protein</fullName>
    </recommendedName>
</protein>
<reference evidence="4 5" key="1">
    <citation type="submission" date="2020-04" db="EMBL/GenBank/DDBJ databases">
        <title>Plant Genome Project.</title>
        <authorList>
            <person name="Zhang R.-G."/>
        </authorList>
    </citation>
    <scope>NUCLEOTIDE SEQUENCE [LARGE SCALE GENOMIC DNA]</scope>
    <source>
        <strain evidence="4">YNK0</strain>
        <tissue evidence="4">Leaf</tissue>
    </source>
</reference>
<comment type="subcellular location">
    <subcellularLocation>
        <location evidence="1">Nucleus</location>
    </subcellularLocation>
</comment>
<name>A0A834YHZ2_TETSI</name>
<evidence type="ECO:0000256" key="1">
    <source>
        <dbReference type="ARBA" id="ARBA00004123"/>
    </source>
</evidence>
<keyword evidence="5" id="KW-1185">Reference proteome</keyword>
<evidence type="ECO:0000313" key="5">
    <source>
        <dbReference type="Proteomes" id="UP000655225"/>
    </source>
</evidence>
<dbReference type="EMBL" id="JABCRI010000020">
    <property type="protein sequence ID" value="KAF8388415.1"/>
    <property type="molecule type" value="Genomic_DNA"/>
</dbReference>
<dbReference type="PANTHER" id="PTHR47025">
    <property type="entry name" value="AUTOIMMUNE REGULATOR"/>
    <property type="match status" value="1"/>
</dbReference>
<feature type="domain" description="Tify" evidence="3">
    <location>
        <begin position="121"/>
        <end position="175"/>
    </location>
</feature>
<evidence type="ECO:0000256" key="2">
    <source>
        <dbReference type="ARBA" id="ARBA00023242"/>
    </source>
</evidence>
<sequence length="201" mass="22081">MALLGGREGVYFCSGVTDGAVTTTLVVRSYDLLLSQSSAQTSEALNDKELVELNDDGLVGTAQIAPSGTKTSSKNKVDLKMSKKVLANNFPSNVRSFISTGMLDGVPVKYISWSREKELRGVIKGSGYLCGCQSCNFSKTLNAFEFENHAGCKTKHPNNHIFFENGKTIYAIVQELKSTPQNLIVMFSFDCCMRESEIFLY</sequence>
<dbReference type="Proteomes" id="UP000655225">
    <property type="component" value="Unassembled WGS sequence"/>
</dbReference>
<organism evidence="4 5">
    <name type="scientific">Tetracentron sinense</name>
    <name type="common">Spur-leaf</name>
    <dbReference type="NCBI Taxonomy" id="13715"/>
    <lineage>
        <taxon>Eukaryota</taxon>
        <taxon>Viridiplantae</taxon>
        <taxon>Streptophyta</taxon>
        <taxon>Embryophyta</taxon>
        <taxon>Tracheophyta</taxon>
        <taxon>Spermatophyta</taxon>
        <taxon>Magnoliopsida</taxon>
        <taxon>Trochodendrales</taxon>
        <taxon>Trochodendraceae</taxon>
        <taxon>Tetracentron</taxon>
    </lineage>
</organism>
<dbReference type="AlphaFoldDB" id="A0A834YHZ2"/>
<dbReference type="OrthoDB" id="1428583at2759"/>